<dbReference type="EMBL" id="CAJPIJ010000143">
    <property type="protein sequence ID" value="CAG1987967.1"/>
    <property type="molecule type" value="Genomic_DNA"/>
</dbReference>
<proteinExistence type="predicted"/>
<feature type="repeat" description="ANK" evidence="3">
    <location>
        <begin position="1274"/>
        <end position="1306"/>
    </location>
</feature>
<comment type="caution">
    <text evidence="5">The sequence shown here is derived from an EMBL/GenBank/DDBJ whole genome shotgun (WGS) entry which is preliminary data.</text>
</comment>
<dbReference type="PROSITE" id="PS50297">
    <property type="entry name" value="ANK_REP_REGION"/>
    <property type="match status" value="4"/>
</dbReference>
<protein>
    <submittedName>
        <fullName evidence="5">Uncharacterized protein</fullName>
    </submittedName>
</protein>
<keyword evidence="1" id="KW-0677">Repeat</keyword>
<dbReference type="Proteomes" id="UP000746612">
    <property type="component" value="Unassembled WGS sequence"/>
</dbReference>
<feature type="compositionally biased region" description="Basic and acidic residues" evidence="4">
    <location>
        <begin position="1869"/>
        <end position="1890"/>
    </location>
</feature>
<name>A0A9N8REW7_GIBZA</name>
<dbReference type="PROSITE" id="PS50088">
    <property type="entry name" value="ANK_REPEAT"/>
    <property type="match status" value="5"/>
</dbReference>
<dbReference type="InterPro" id="IPR051165">
    <property type="entry name" value="Multifunctional_ANK_Repeat"/>
</dbReference>
<feature type="repeat" description="ANK" evidence="3">
    <location>
        <begin position="1520"/>
        <end position="1552"/>
    </location>
</feature>
<dbReference type="SMART" id="SM00248">
    <property type="entry name" value="ANK"/>
    <property type="match status" value="19"/>
</dbReference>
<sequence>TTSESDRSKTGTSSHPEFVNQVSMNPTMEKDVDEQSSNHDNNEDNTSDASSEIPDIANLKDLPDILHPNAISPNIPFGLSRPWGFSSYDDFDVITVHGIRDDHKTVWKSQTGTLWLKDKLFHELSVRQLDYHYAVDNRAGIFGPNGIKLEARNLLRSYCHHRRSLPDTEVNRPVIWIGHDIGGTIVKQALMEAAQPLILDDYTDIPTWESTKEIHHAIATLSTTIICLGCPHKSESMEILEDEVLNLMTLPGPEIPNDRLGKIKNIARQIEDINIHYLKSRLFHRLTTFNVFHLMDIPEAVLDEELKGESVVVLNPTNNTDDDKNDLTSTGLAQPDQVYQKMPIQHSAPTLTKFPVSPASPFSRYTLTTYNSMEVASRFRVKNIDHASLVRGDEKTVDVENWVVCLSNYLHENIYPFKIDQSFIRSQTALLSVIPPMRIPTIHMQPEKEWWFPTLRWIASQDICNSLDKKLGPQLLHVEADEQDPRRVALLSQYLYTLNEHETVSSWDEDPKGRSFYFEFVRSDQRYNNIRSMLLTFISHAAWHYSHDSYLYHVQTMLSQLENYRFWSLTHLFQLFSTFRSWTNASRLVIFLGSFDECIEDDRRWFLDALKDDQSRGDIDYCVVITTGGSDEISKSLINESKTISLAKCPEPFLGYDIDEKGVGAHGLNLALEHTIQKRPVLQKLKPALLGLLDDCRNVPRYGYVILQWLDNFRRGVPLANIAAAVERLRPVTAETISKGILGGLSDESRDWAFQVYHWVRYTKEPLNFKTLGQVLLSSQNPEDVSTAMLDYDYKHLKDELQRCFSGIIVIESGEVKFSHDSFDQAIASTIDDSETTEPSRAHGSIAKTCLQYMMQDCTRQQFARLSVDNYGGDELKYPTCNSEQDLLEYAVQFWVFHYRLAGMHRPLELALSFFHAKDLRDRWAEATYLLSNPFTRIQRSYLSPLPLMACFGLEDLISVQVVEDKKSHWYQQDILLAIVEAVRNDHISIFRYLFALVEADEATLKDAMVCAAAAQDEEIMINILDKVASFVDFHWTQSLLSCAAITGSRSLVAAIATAGFNLNKVDEETGQTALHSAIFWGQREIVGVLLGHEIDLSVTDNRDMTPFELAVEMADPEIVQMLLEKGAKVDERTEDGDLIAMRAAELGHHMVLDRLISAGAQFQVEATDTETTEPIIRAVQQLRKECIFVLLEHGANPCATSSEGSLLYQCLNRYDTIDICNLLLEKGANPNETFSDREMLLIAGVRTDDTELVGLLIDHGANINSIDPWEEGDARTPLAFAASQCTLEMMEFLLDRGADVNYVPEGANSALYSAALEQWNTDRLESLLKRGAKIDWRRDNGWQALHAAYDAPDSVKVLLQHGADINAMCVSGTVTMMAARWGFKGTLEVLVSNQESPPNLNAKLTYDPDHEDYGTTAVRLAAQAGKYDCASFLLESGALLDDDMMDAKFFIAKAPENMSPEQTETCVKLVEQCVERGTRTNILDDEQNSVLHLIKKTTPVSLVSVLISLGAPMDNTNADGWTPLAVALRERNLPVANILLSIGARADISSPKFGSLLHIACDWHHYAIPSTEIYRLLKLLIQRKADPKMPGPEPRCEPILFTAIRHIPFPRASEMIARYLVEEVKVDINLGGRAKTYPIFAAAAKSHYQLLNYFIRHGADLEIADDQGLLTCHYAAMRRGLAGQMLKFVFKSSNPFQARDDYDRTPLHFASTNAWRDSEMVLKRLPNDFNVNVKDCDGWTPLMWACRWKDSWETAQHLVQDYGADIWAVSNDGQWSPLKLAYFAGIQEQFEGILEPPEDGMERVLEDGSKQVWDTAFHRTLPGKHHPGRFCTSCLMPIVGPLYLCVDCQESICFKCFPHRKTMHDPAYEMKEVKEPGSSREEKDGRLDSDDAADDDDELETDGDDDGVENNEDDDDVHEEEEDDDDDDEEPLRI</sequence>
<evidence type="ECO:0000313" key="5">
    <source>
        <dbReference type="EMBL" id="CAG1987967.1"/>
    </source>
</evidence>
<evidence type="ECO:0000256" key="1">
    <source>
        <dbReference type="ARBA" id="ARBA00022737"/>
    </source>
</evidence>
<dbReference type="Pfam" id="PF12796">
    <property type="entry name" value="Ank_2"/>
    <property type="match status" value="4"/>
</dbReference>
<dbReference type="PRINTS" id="PR01415">
    <property type="entry name" value="ANKYRIN"/>
</dbReference>
<feature type="repeat" description="ANK" evidence="3">
    <location>
        <begin position="1635"/>
        <end position="1667"/>
    </location>
</feature>
<feature type="compositionally biased region" description="Polar residues" evidence="4">
    <location>
        <begin position="10"/>
        <end position="26"/>
    </location>
</feature>
<evidence type="ECO:0000256" key="3">
    <source>
        <dbReference type="PROSITE-ProRule" id="PRU00023"/>
    </source>
</evidence>
<evidence type="ECO:0000256" key="2">
    <source>
        <dbReference type="ARBA" id="ARBA00023043"/>
    </source>
</evidence>
<evidence type="ECO:0000313" key="6">
    <source>
        <dbReference type="Proteomes" id="UP000746612"/>
    </source>
</evidence>
<accession>A0A9N8REW7</accession>
<dbReference type="InterPro" id="IPR036770">
    <property type="entry name" value="Ankyrin_rpt-contain_sf"/>
</dbReference>
<evidence type="ECO:0000256" key="4">
    <source>
        <dbReference type="SAM" id="MobiDB-lite"/>
    </source>
</evidence>
<dbReference type="Gene3D" id="1.25.40.20">
    <property type="entry name" value="Ankyrin repeat-containing domain"/>
    <property type="match status" value="3"/>
</dbReference>
<gene>
    <name evidence="5" type="ORF">MDCFG202_LOCUS300935</name>
</gene>
<dbReference type="Pfam" id="PF00023">
    <property type="entry name" value="Ank"/>
    <property type="match status" value="1"/>
</dbReference>
<dbReference type="PANTHER" id="PTHR24123:SF33">
    <property type="entry name" value="PROTEIN HOS4"/>
    <property type="match status" value="1"/>
</dbReference>
<dbReference type="SUPFAM" id="SSF48403">
    <property type="entry name" value="Ankyrin repeat"/>
    <property type="match status" value="2"/>
</dbReference>
<dbReference type="SUPFAM" id="SSF57850">
    <property type="entry name" value="RING/U-box"/>
    <property type="match status" value="1"/>
</dbReference>
<feature type="compositionally biased region" description="Acidic residues" evidence="4">
    <location>
        <begin position="1891"/>
        <end position="1935"/>
    </location>
</feature>
<keyword evidence="2 3" id="KW-0040">ANK repeat</keyword>
<feature type="non-terminal residue" evidence="5">
    <location>
        <position position="1"/>
    </location>
</feature>
<feature type="repeat" description="ANK" evidence="3">
    <location>
        <begin position="1070"/>
        <end position="1102"/>
    </location>
</feature>
<feature type="region of interest" description="Disordered" evidence="4">
    <location>
        <begin position="1869"/>
        <end position="1935"/>
    </location>
</feature>
<organism evidence="5 6">
    <name type="scientific">Gibberella zeae</name>
    <name type="common">Wheat head blight fungus</name>
    <name type="synonym">Fusarium graminearum</name>
    <dbReference type="NCBI Taxonomy" id="5518"/>
    <lineage>
        <taxon>Eukaryota</taxon>
        <taxon>Fungi</taxon>
        <taxon>Dikarya</taxon>
        <taxon>Ascomycota</taxon>
        <taxon>Pezizomycotina</taxon>
        <taxon>Sordariomycetes</taxon>
        <taxon>Hypocreomycetidae</taxon>
        <taxon>Hypocreales</taxon>
        <taxon>Nectriaceae</taxon>
        <taxon>Fusarium</taxon>
    </lineage>
</organism>
<dbReference type="PANTHER" id="PTHR24123">
    <property type="entry name" value="ANKYRIN REPEAT-CONTAINING"/>
    <property type="match status" value="1"/>
</dbReference>
<dbReference type="InterPro" id="IPR002110">
    <property type="entry name" value="Ankyrin_rpt"/>
</dbReference>
<feature type="region of interest" description="Disordered" evidence="4">
    <location>
        <begin position="1"/>
        <end position="53"/>
    </location>
</feature>
<feature type="repeat" description="ANK" evidence="3">
    <location>
        <begin position="1103"/>
        <end position="1135"/>
    </location>
</feature>
<reference evidence="5" key="1">
    <citation type="submission" date="2021-03" db="EMBL/GenBank/DDBJ databases">
        <authorList>
            <person name="Alouane T."/>
            <person name="Langin T."/>
            <person name="Bonhomme L."/>
        </authorList>
    </citation>
    <scope>NUCLEOTIDE SEQUENCE</scope>
    <source>
        <strain evidence="5">MDC_Fg202</strain>
    </source>
</reference>